<dbReference type="Pfam" id="PF00550">
    <property type="entry name" value="PP-binding"/>
    <property type="match status" value="1"/>
</dbReference>
<organism evidence="2 3">
    <name type="scientific">Paraherbaspirillum soli</name>
    <dbReference type="NCBI Taxonomy" id="631222"/>
    <lineage>
        <taxon>Bacteria</taxon>
        <taxon>Pseudomonadati</taxon>
        <taxon>Pseudomonadota</taxon>
        <taxon>Betaproteobacteria</taxon>
        <taxon>Burkholderiales</taxon>
        <taxon>Oxalobacteraceae</taxon>
        <taxon>Paraherbaspirillum</taxon>
    </lineage>
</organism>
<evidence type="ECO:0000313" key="2">
    <source>
        <dbReference type="EMBL" id="MFC5472493.1"/>
    </source>
</evidence>
<comment type="caution">
    <text evidence="2">The sequence shown here is derived from an EMBL/GenBank/DDBJ whole genome shotgun (WGS) entry which is preliminary data.</text>
</comment>
<sequence length="88" mass="9815">MNVENIVREHLAETLGYSSEQSKELKLDADLFDHYGLTSLTMVMLMTTICPAAKIQLSALTDRDVAKLHTPQDIINLIDEKLAQTEGI</sequence>
<feature type="domain" description="Carrier" evidence="1">
    <location>
        <begin position="1"/>
        <end position="82"/>
    </location>
</feature>
<dbReference type="PROSITE" id="PS50075">
    <property type="entry name" value="CARRIER"/>
    <property type="match status" value="1"/>
</dbReference>
<keyword evidence="3" id="KW-1185">Reference proteome</keyword>
<dbReference type="InterPro" id="IPR036736">
    <property type="entry name" value="ACP-like_sf"/>
</dbReference>
<reference evidence="3" key="1">
    <citation type="journal article" date="2019" name="Int. J. Syst. Evol. Microbiol.">
        <title>The Global Catalogue of Microorganisms (GCM) 10K type strain sequencing project: providing services to taxonomists for standard genome sequencing and annotation.</title>
        <authorList>
            <consortium name="The Broad Institute Genomics Platform"/>
            <consortium name="The Broad Institute Genome Sequencing Center for Infectious Disease"/>
            <person name="Wu L."/>
            <person name="Ma J."/>
        </authorList>
    </citation>
    <scope>NUCLEOTIDE SEQUENCE [LARGE SCALE GENOMIC DNA]</scope>
    <source>
        <strain evidence="3">JCM 17066</strain>
    </source>
</reference>
<dbReference type="InterPro" id="IPR009081">
    <property type="entry name" value="PP-bd_ACP"/>
</dbReference>
<dbReference type="Proteomes" id="UP001596045">
    <property type="component" value="Unassembled WGS sequence"/>
</dbReference>
<dbReference type="Gene3D" id="1.10.1200.10">
    <property type="entry name" value="ACP-like"/>
    <property type="match status" value="1"/>
</dbReference>
<accession>A0ABW0M6A4</accession>
<dbReference type="RefSeq" id="WP_378993987.1">
    <property type="nucleotide sequence ID" value="NZ_JBHSMT010000004.1"/>
</dbReference>
<protein>
    <submittedName>
        <fullName evidence="2">Acyl carrier protein</fullName>
    </submittedName>
</protein>
<proteinExistence type="predicted"/>
<evidence type="ECO:0000313" key="3">
    <source>
        <dbReference type="Proteomes" id="UP001596045"/>
    </source>
</evidence>
<evidence type="ECO:0000259" key="1">
    <source>
        <dbReference type="PROSITE" id="PS50075"/>
    </source>
</evidence>
<name>A0ABW0M6A4_9BURK</name>
<dbReference type="EMBL" id="JBHSMT010000004">
    <property type="protein sequence ID" value="MFC5472493.1"/>
    <property type="molecule type" value="Genomic_DNA"/>
</dbReference>
<dbReference type="SUPFAM" id="SSF47336">
    <property type="entry name" value="ACP-like"/>
    <property type="match status" value="1"/>
</dbReference>
<gene>
    <name evidence="2" type="ORF">ACFPM8_00830</name>
</gene>